<dbReference type="FunFam" id="3.40.50.620:FF:000056">
    <property type="entry name" value="Leucine--tRNA ligase"/>
    <property type="match status" value="1"/>
</dbReference>
<organism evidence="14 15">
    <name type="scientific">Pseudobdellovibrio exovorus JSS</name>
    <dbReference type="NCBI Taxonomy" id="1184267"/>
    <lineage>
        <taxon>Bacteria</taxon>
        <taxon>Pseudomonadati</taxon>
        <taxon>Bdellovibrionota</taxon>
        <taxon>Bdellovibrionia</taxon>
        <taxon>Bdellovibrionales</taxon>
        <taxon>Pseudobdellovibrionaceae</taxon>
        <taxon>Pseudobdellovibrio</taxon>
    </lineage>
</organism>
<dbReference type="PANTHER" id="PTHR43740:SF2">
    <property type="entry name" value="LEUCINE--TRNA LIGASE, MITOCHONDRIAL"/>
    <property type="match status" value="1"/>
</dbReference>
<dbReference type="OrthoDB" id="5287134at2"/>
<dbReference type="InterPro" id="IPR014729">
    <property type="entry name" value="Rossmann-like_a/b/a_fold"/>
</dbReference>
<proteinExistence type="inferred from homology"/>
<dbReference type="Gene3D" id="3.90.740.10">
    <property type="entry name" value="Valyl/Leucyl/Isoleucyl-tRNA synthetase, editing domain"/>
    <property type="match status" value="1"/>
</dbReference>
<dbReference type="Gene3D" id="3.10.20.590">
    <property type="match status" value="1"/>
</dbReference>
<dbReference type="GO" id="GO:0002161">
    <property type="term" value="F:aminoacyl-tRNA deacylase activity"/>
    <property type="evidence" value="ECO:0007669"/>
    <property type="project" value="InterPro"/>
</dbReference>
<feature type="domain" description="Methionyl/Valyl/Leucyl/Isoleucyl-tRNA synthetase anticodon-binding" evidence="11">
    <location>
        <begin position="646"/>
        <end position="756"/>
    </location>
</feature>
<dbReference type="SUPFAM" id="SSF50677">
    <property type="entry name" value="ValRS/IleRS/LeuRS editing domain"/>
    <property type="match status" value="1"/>
</dbReference>
<keyword evidence="8" id="KW-0963">Cytoplasm</keyword>
<dbReference type="KEGG" id="bex:A11Q_2231"/>
<dbReference type="InterPro" id="IPR002300">
    <property type="entry name" value="aa-tRNA-synth_Ia"/>
</dbReference>
<comment type="catalytic activity">
    <reaction evidence="7 8">
        <text>tRNA(Leu) + L-leucine + ATP = L-leucyl-tRNA(Leu) + AMP + diphosphate</text>
        <dbReference type="Rhea" id="RHEA:11688"/>
        <dbReference type="Rhea" id="RHEA-COMP:9613"/>
        <dbReference type="Rhea" id="RHEA-COMP:9622"/>
        <dbReference type="ChEBI" id="CHEBI:30616"/>
        <dbReference type="ChEBI" id="CHEBI:33019"/>
        <dbReference type="ChEBI" id="CHEBI:57427"/>
        <dbReference type="ChEBI" id="CHEBI:78442"/>
        <dbReference type="ChEBI" id="CHEBI:78494"/>
        <dbReference type="ChEBI" id="CHEBI:456215"/>
        <dbReference type="EC" id="6.1.1.4"/>
    </reaction>
</comment>
<evidence type="ECO:0000313" key="14">
    <source>
        <dbReference type="EMBL" id="AGH96447.1"/>
    </source>
</evidence>
<dbReference type="InterPro" id="IPR002302">
    <property type="entry name" value="Leu-tRNA-ligase"/>
</dbReference>
<dbReference type="CDD" id="cd00812">
    <property type="entry name" value="LeuRS_core"/>
    <property type="match status" value="1"/>
</dbReference>
<comment type="caution">
    <text evidence="8">Lacks conserved residue(s) required for the propagation of feature annotation.</text>
</comment>
<dbReference type="GO" id="GO:0005829">
    <property type="term" value="C:cytosol"/>
    <property type="evidence" value="ECO:0007669"/>
    <property type="project" value="TreeGrafter"/>
</dbReference>
<dbReference type="Pfam" id="PF08264">
    <property type="entry name" value="Anticodon_1"/>
    <property type="match status" value="1"/>
</dbReference>
<evidence type="ECO:0000256" key="2">
    <source>
        <dbReference type="ARBA" id="ARBA00022598"/>
    </source>
</evidence>
<keyword evidence="3 8" id="KW-0547">Nucleotide-binding</keyword>
<evidence type="ECO:0000259" key="13">
    <source>
        <dbReference type="Pfam" id="PF13603"/>
    </source>
</evidence>
<name>M4VAL7_9BACT</name>
<dbReference type="eggNOG" id="COG0495">
    <property type="taxonomic scope" value="Bacteria"/>
</dbReference>
<evidence type="ECO:0000256" key="4">
    <source>
        <dbReference type="ARBA" id="ARBA00022840"/>
    </source>
</evidence>
<dbReference type="STRING" id="1184267.A11Q_2231"/>
<dbReference type="GO" id="GO:0006429">
    <property type="term" value="P:leucyl-tRNA aminoacylation"/>
    <property type="evidence" value="ECO:0007669"/>
    <property type="project" value="UniProtKB-UniRule"/>
</dbReference>
<dbReference type="Pfam" id="PF13603">
    <property type="entry name" value="tRNA-synt_1_2"/>
    <property type="match status" value="1"/>
</dbReference>
<dbReference type="AlphaFoldDB" id="M4VAL7"/>
<feature type="domain" description="Methionyl/Leucyl tRNA synthetase" evidence="12">
    <location>
        <begin position="37"/>
        <end position="168"/>
    </location>
</feature>
<dbReference type="InterPro" id="IPR025709">
    <property type="entry name" value="Leu_tRNA-synth_edit"/>
</dbReference>
<evidence type="ECO:0000259" key="12">
    <source>
        <dbReference type="Pfam" id="PF09334"/>
    </source>
</evidence>
<dbReference type="EMBL" id="CP003537">
    <property type="protein sequence ID" value="AGH96447.1"/>
    <property type="molecule type" value="Genomic_DNA"/>
</dbReference>
<feature type="domain" description="Leucyl-tRNA synthetase editing" evidence="13">
    <location>
        <begin position="217"/>
        <end position="394"/>
    </location>
</feature>
<keyword evidence="15" id="KW-1185">Reference proteome</keyword>
<dbReference type="InterPro" id="IPR009008">
    <property type="entry name" value="Val/Leu/Ile-tRNA-synth_edit"/>
</dbReference>
<dbReference type="PATRIC" id="fig|1184267.3.peg.2259"/>
<comment type="subcellular location">
    <subcellularLocation>
        <location evidence="8">Cytoplasm</location>
    </subcellularLocation>
</comment>
<keyword evidence="5 8" id="KW-0648">Protein biosynthesis</keyword>
<dbReference type="RefSeq" id="WP_015470937.1">
    <property type="nucleotide sequence ID" value="NC_020813.1"/>
</dbReference>
<sequence>MKHTEIESKWQKVWADKQAYKSENNSTRPKYYALDMFPYPSGSGLHMGHIASYTPTDIISRYKRTKGFNVLHPMGYDAFGLPAEQYAIQTGVHPAITTEKSIASFRATLQRYGFSFDWSREISTCEPDYYKWTQFIFLKLFEKGLAYQKEVPVNWCPALKTVLANDEVIDGKSERGGHPVIRVPMKQWMLKITDYAERLLQDLDKIDWPERTKEAQRNWIGKSEGATVRFNIKNFPEDSFEIFTTRPDTIFGVSFMVLAPEHPLVKKICTPDQSSRVSDYIASTAGKSEVDRKANTEKTGVFTGAYALNPVSQKEIPIWIADYVMMDYGSGAIMAVPGHDERDFEFAQKFDLPVVRVLESETDLPFTGEGKLCNSDFLNGLTKTDAIQKMFTFLEEKNLGKKQIQYKLRDWLFSRQRYWGEPFPILQTQDGKLQAVPENELPVLLPEVANYEPSDSGEAPLANNKEWVNYSADLKRETDTMPGAAGSSWYFLRYTDPRNSSAPFSTEAAQYWMPVDLYVGGAEHTVGHLLYSRFWTKVLFDVGLSPVDEPFQKLAHQGMILGPDGEKMSKSRGNVIPADEVAKDSGVDALRCYICFLGPMDKDKPWNSSGIDGVKRFLDRLTRLAINETTGESIATDSELPAEVEKLLHKTIKKVSEDIEAMSFNTCISQMMILVNELYKHDCKSKKVLLPLAQLLQPFAPHTAEELWSKLGGDGLVVTAAWPQFKPELCTDDTVTLGVQVNGKMRGTIEISVTADEAEAVAAAMKVATVTSALAQQTPTKVIYKAGKILNLIAPAK</sequence>
<keyword evidence="4 8" id="KW-0067">ATP-binding</keyword>
<protein>
    <recommendedName>
        <fullName evidence="8">Leucine--tRNA ligase</fullName>
        <ecNumber evidence="8">6.1.1.4</ecNumber>
    </recommendedName>
    <alternativeName>
        <fullName evidence="8">Leucyl-tRNA synthetase</fullName>
        <shortName evidence="8">LeuRS</shortName>
    </alternativeName>
</protein>
<keyword evidence="6 8" id="KW-0030">Aminoacyl-tRNA synthetase</keyword>
<dbReference type="Pfam" id="PF09334">
    <property type="entry name" value="tRNA-synt_1g"/>
    <property type="match status" value="1"/>
</dbReference>
<dbReference type="FunFam" id="1.10.730.10:FF:000002">
    <property type="entry name" value="Leucine--tRNA ligase"/>
    <property type="match status" value="1"/>
</dbReference>
<gene>
    <name evidence="8" type="primary">leuS</name>
    <name evidence="14" type="ORF">A11Q_2231</name>
</gene>
<evidence type="ECO:0000259" key="10">
    <source>
        <dbReference type="Pfam" id="PF00133"/>
    </source>
</evidence>
<evidence type="ECO:0000259" key="11">
    <source>
        <dbReference type="Pfam" id="PF08264"/>
    </source>
</evidence>
<feature type="domain" description="Aminoacyl-tRNA synthetase class Ia" evidence="10">
    <location>
        <begin position="407"/>
        <end position="603"/>
    </location>
</feature>
<dbReference type="NCBIfam" id="TIGR00396">
    <property type="entry name" value="leuS_bact"/>
    <property type="match status" value="1"/>
</dbReference>
<dbReference type="HAMAP" id="MF_00049_B">
    <property type="entry name" value="Leu_tRNA_synth_B"/>
    <property type="match status" value="1"/>
</dbReference>
<dbReference type="SUPFAM" id="SSF52374">
    <property type="entry name" value="Nucleotidylyl transferase"/>
    <property type="match status" value="1"/>
</dbReference>
<feature type="binding site" evidence="8">
    <location>
        <position position="570"/>
    </location>
    <ligand>
        <name>ATP</name>
        <dbReference type="ChEBI" id="CHEBI:30616"/>
    </ligand>
</feature>
<dbReference type="InterPro" id="IPR013155">
    <property type="entry name" value="M/V/L/I-tRNA-synth_anticd-bd"/>
</dbReference>
<dbReference type="SUPFAM" id="SSF47323">
    <property type="entry name" value="Anticodon-binding domain of a subclass of class I aminoacyl-tRNA synthetases"/>
    <property type="match status" value="1"/>
</dbReference>
<dbReference type="InterPro" id="IPR015413">
    <property type="entry name" value="Methionyl/Leucyl_tRNA_Synth"/>
</dbReference>
<dbReference type="FunFam" id="3.40.50.620:FF:000077">
    <property type="entry name" value="Leucine--tRNA ligase"/>
    <property type="match status" value="1"/>
</dbReference>
<evidence type="ECO:0000256" key="5">
    <source>
        <dbReference type="ARBA" id="ARBA00022917"/>
    </source>
</evidence>
<dbReference type="PRINTS" id="PR00985">
    <property type="entry name" value="TRNASYNTHLEU"/>
</dbReference>
<evidence type="ECO:0000256" key="3">
    <source>
        <dbReference type="ARBA" id="ARBA00022741"/>
    </source>
</evidence>
<evidence type="ECO:0000256" key="1">
    <source>
        <dbReference type="ARBA" id="ARBA00005594"/>
    </source>
</evidence>
<dbReference type="InterPro" id="IPR009080">
    <property type="entry name" value="tRNAsynth_Ia_anticodon-bd"/>
</dbReference>
<evidence type="ECO:0000256" key="6">
    <source>
        <dbReference type="ARBA" id="ARBA00023146"/>
    </source>
</evidence>
<dbReference type="Gene3D" id="3.40.50.620">
    <property type="entry name" value="HUPs"/>
    <property type="match status" value="2"/>
</dbReference>
<evidence type="ECO:0000256" key="8">
    <source>
        <dbReference type="HAMAP-Rule" id="MF_00049"/>
    </source>
</evidence>
<dbReference type="HOGENOM" id="CLU_004427_0_0_7"/>
<dbReference type="GO" id="GO:0004823">
    <property type="term" value="F:leucine-tRNA ligase activity"/>
    <property type="evidence" value="ECO:0007669"/>
    <property type="project" value="UniProtKB-UniRule"/>
</dbReference>
<accession>M4VAL7</accession>
<dbReference type="CDD" id="cd07958">
    <property type="entry name" value="Anticodon_Ia_Leu_BEm"/>
    <property type="match status" value="1"/>
</dbReference>
<dbReference type="Proteomes" id="UP000012040">
    <property type="component" value="Chromosome"/>
</dbReference>
<dbReference type="EC" id="6.1.1.4" evidence="8"/>
<evidence type="ECO:0000256" key="7">
    <source>
        <dbReference type="ARBA" id="ARBA00047469"/>
    </source>
</evidence>
<dbReference type="GO" id="GO:0005524">
    <property type="term" value="F:ATP binding"/>
    <property type="evidence" value="ECO:0007669"/>
    <property type="project" value="UniProtKB-UniRule"/>
</dbReference>
<comment type="similarity">
    <text evidence="1 8 9">Belongs to the class-I aminoacyl-tRNA synthetase family.</text>
</comment>
<feature type="short sequence motif" description="'KMSKS' region" evidence="8">
    <location>
        <begin position="567"/>
        <end position="571"/>
    </location>
</feature>
<dbReference type="Gene3D" id="1.10.730.10">
    <property type="entry name" value="Isoleucyl-tRNA Synthetase, Domain 1"/>
    <property type="match status" value="1"/>
</dbReference>
<keyword evidence="2 8" id="KW-0436">Ligase</keyword>
<dbReference type="PANTHER" id="PTHR43740">
    <property type="entry name" value="LEUCYL-TRNA SYNTHETASE"/>
    <property type="match status" value="1"/>
</dbReference>
<evidence type="ECO:0000256" key="9">
    <source>
        <dbReference type="RuleBase" id="RU363039"/>
    </source>
</evidence>
<reference evidence="14 15" key="1">
    <citation type="journal article" date="2013" name="ISME J.">
        <title>By their genes ye shall know them: genomic signatures of predatory bacteria.</title>
        <authorList>
            <person name="Pasternak Z."/>
            <person name="Pietrokovski S."/>
            <person name="Rotem O."/>
            <person name="Gophna U."/>
            <person name="Lurie-Weinberger M.N."/>
            <person name="Jurkevitch E."/>
        </authorList>
    </citation>
    <scope>NUCLEOTIDE SEQUENCE [LARGE SCALE GENOMIC DNA]</scope>
    <source>
        <strain evidence="14 15">JSS</strain>
    </source>
</reference>
<dbReference type="Pfam" id="PF00133">
    <property type="entry name" value="tRNA-synt_1"/>
    <property type="match status" value="1"/>
</dbReference>
<evidence type="ECO:0000313" key="15">
    <source>
        <dbReference type="Proteomes" id="UP000012040"/>
    </source>
</evidence>